<name>M6D0S4_9LEPT</name>
<evidence type="ECO:0000313" key="1">
    <source>
        <dbReference type="EMBL" id="EMJ96296.1"/>
    </source>
</evidence>
<accession>M6D0S4</accession>
<gene>
    <name evidence="1" type="ORF">LEP1GSC194_3781</name>
</gene>
<proteinExistence type="predicted"/>
<dbReference type="EMBL" id="ANIK01000027">
    <property type="protein sequence ID" value="EMJ96296.1"/>
    <property type="molecule type" value="Genomic_DNA"/>
</dbReference>
<dbReference type="PATRIC" id="fig|1218565.3.peg.1277"/>
<organism evidence="1 2">
    <name type="scientific">Leptospira alstonii serovar Sichuan str. 79601</name>
    <dbReference type="NCBI Taxonomy" id="1218565"/>
    <lineage>
        <taxon>Bacteria</taxon>
        <taxon>Pseudomonadati</taxon>
        <taxon>Spirochaetota</taxon>
        <taxon>Spirochaetia</taxon>
        <taxon>Leptospirales</taxon>
        <taxon>Leptospiraceae</taxon>
        <taxon>Leptospira</taxon>
    </lineage>
</organism>
<dbReference type="Proteomes" id="UP000011988">
    <property type="component" value="Unassembled WGS sequence"/>
</dbReference>
<dbReference type="AlphaFoldDB" id="M6D0S4"/>
<reference evidence="1 2" key="1">
    <citation type="submission" date="2013-01" db="EMBL/GenBank/DDBJ databases">
        <authorList>
            <person name="Harkins D.M."/>
            <person name="Durkin A.S."/>
            <person name="Brinkac L.M."/>
            <person name="Haft D.H."/>
            <person name="Selengut J.D."/>
            <person name="Sanka R."/>
            <person name="DePew J."/>
            <person name="Purushe J."/>
            <person name="Galloway R.L."/>
            <person name="Vinetz J.M."/>
            <person name="Sutton G.G."/>
            <person name="Nierman W.C."/>
            <person name="Fouts D.E."/>
        </authorList>
    </citation>
    <scope>NUCLEOTIDE SEQUENCE [LARGE SCALE GENOMIC DNA]</scope>
    <source>
        <strain evidence="1 2">79601</strain>
    </source>
</reference>
<evidence type="ECO:0000313" key="2">
    <source>
        <dbReference type="Proteomes" id="UP000011988"/>
    </source>
</evidence>
<dbReference type="RefSeq" id="WP_020772714.1">
    <property type="nucleotide sequence ID" value="NZ_ANIK01000027.1"/>
</dbReference>
<sequence length="41" mass="4665">MELVASSAQGKKSVLSLAKRFSLRYEHRPAMLDELKKGKFL</sequence>
<protein>
    <submittedName>
        <fullName evidence="1">Uncharacterized protein</fullName>
    </submittedName>
</protein>
<comment type="caution">
    <text evidence="1">The sequence shown here is derived from an EMBL/GenBank/DDBJ whole genome shotgun (WGS) entry which is preliminary data.</text>
</comment>